<feature type="signal peptide" evidence="3">
    <location>
        <begin position="1"/>
        <end position="27"/>
    </location>
</feature>
<evidence type="ECO:0000256" key="3">
    <source>
        <dbReference type="SAM" id="SignalP"/>
    </source>
</evidence>
<evidence type="ECO:0000313" key="4">
    <source>
        <dbReference type="EMBL" id="EPS29521.1"/>
    </source>
</evidence>
<protein>
    <recommendedName>
        <fullName evidence="6">Integral membrane protein</fullName>
    </recommendedName>
</protein>
<evidence type="ECO:0000256" key="1">
    <source>
        <dbReference type="SAM" id="MobiDB-lite"/>
    </source>
</evidence>
<feature type="chain" id="PRO_5004559928" description="Integral membrane protein" evidence="3">
    <location>
        <begin position="28"/>
        <end position="278"/>
    </location>
</feature>
<feature type="transmembrane region" description="Helical" evidence="2">
    <location>
        <begin position="158"/>
        <end position="179"/>
    </location>
</feature>
<dbReference type="HOGENOM" id="CLU_092467_0_0_1"/>
<evidence type="ECO:0000313" key="5">
    <source>
        <dbReference type="Proteomes" id="UP000019376"/>
    </source>
</evidence>
<proteinExistence type="predicted"/>
<gene>
    <name evidence="4" type="ORF">PDE_04471</name>
</gene>
<feature type="region of interest" description="Disordered" evidence="1">
    <location>
        <begin position="221"/>
        <end position="278"/>
    </location>
</feature>
<dbReference type="EMBL" id="KB644412">
    <property type="protein sequence ID" value="EPS29521.1"/>
    <property type="molecule type" value="Genomic_DNA"/>
</dbReference>
<feature type="compositionally biased region" description="Polar residues" evidence="1">
    <location>
        <begin position="232"/>
        <end position="245"/>
    </location>
</feature>
<keyword evidence="2" id="KW-0472">Membrane</keyword>
<organism evidence="4 5">
    <name type="scientific">Penicillium oxalicum (strain 114-2 / CGMCC 5302)</name>
    <name type="common">Penicillium decumbens</name>
    <dbReference type="NCBI Taxonomy" id="933388"/>
    <lineage>
        <taxon>Eukaryota</taxon>
        <taxon>Fungi</taxon>
        <taxon>Dikarya</taxon>
        <taxon>Ascomycota</taxon>
        <taxon>Pezizomycotina</taxon>
        <taxon>Eurotiomycetes</taxon>
        <taxon>Eurotiomycetidae</taxon>
        <taxon>Eurotiales</taxon>
        <taxon>Aspergillaceae</taxon>
        <taxon>Penicillium</taxon>
    </lineage>
</organism>
<evidence type="ECO:0008006" key="6">
    <source>
        <dbReference type="Google" id="ProtNLM"/>
    </source>
</evidence>
<sequence>MFLTMTIPRTRGLGLLLLALYASATTAANILPAAASASFPQCGLSCTALTQAQGSCESAAQATWVSCFCQSALLTTLKTSGSVCTSCTAPADQSLLSTWYNNYCNSNGQDTSNAGSSTNTAATTTATVASASTSGGKSASSKSTSEVQPSWWSTHYKWVIMLIVLAIGFGVIAAVAVYLKRRHDAKRANLYYGGGPMDSSSGALGGNSYSPSNSGIVSTAKSAWAAPAGPDHSQSPASSSRTEITTRGAGTLPPGSRTRLPKPSQPRGDTEIRQVPLQ</sequence>
<dbReference type="eggNOG" id="ENOG502SPC3">
    <property type="taxonomic scope" value="Eukaryota"/>
</dbReference>
<keyword evidence="2" id="KW-1133">Transmembrane helix</keyword>
<dbReference type="AlphaFoldDB" id="S7ZLF5"/>
<keyword evidence="2" id="KW-0812">Transmembrane</keyword>
<dbReference type="Proteomes" id="UP000019376">
    <property type="component" value="Unassembled WGS sequence"/>
</dbReference>
<keyword evidence="5" id="KW-1185">Reference proteome</keyword>
<name>S7ZLF5_PENO1</name>
<dbReference type="PhylomeDB" id="S7ZLF5"/>
<accession>S7ZLF5</accession>
<dbReference type="OrthoDB" id="5426355at2759"/>
<evidence type="ECO:0000256" key="2">
    <source>
        <dbReference type="SAM" id="Phobius"/>
    </source>
</evidence>
<reference evidence="4 5" key="1">
    <citation type="journal article" date="2013" name="PLoS ONE">
        <title>Genomic and secretomic analyses reveal unique features of the lignocellulolytic enzyme system of Penicillium decumbens.</title>
        <authorList>
            <person name="Liu G."/>
            <person name="Zhang L."/>
            <person name="Wei X."/>
            <person name="Zou G."/>
            <person name="Qin Y."/>
            <person name="Ma L."/>
            <person name="Li J."/>
            <person name="Zheng H."/>
            <person name="Wang S."/>
            <person name="Wang C."/>
            <person name="Xun L."/>
            <person name="Zhao G.-P."/>
            <person name="Zhou Z."/>
            <person name="Qu Y."/>
        </authorList>
    </citation>
    <scope>NUCLEOTIDE SEQUENCE [LARGE SCALE GENOMIC DNA]</scope>
    <source>
        <strain evidence="5">114-2 / CGMCC 5302</strain>
    </source>
</reference>
<keyword evidence="3" id="KW-0732">Signal</keyword>